<protein>
    <submittedName>
        <fullName evidence="1">Uncharacterized protein</fullName>
    </submittedName>
</protein>
<organism evidence="1 2">
    <name type="scientific">Microvirga vignae</name>
    <dbReference type="NCBI Taxonomy" id="1225564"/>
    <lineage>
        <taxon>Bacteria</taxon>
        <taxon>Pseudomonadati</taxon>
        <taxon>Pseudomonadota</taxon>
        <taxon>Alphaproteobacteria</taxon>
        <taxon>Hyphomicrobiales</taxon>
        <taxon>Methylobacteriaceae</taxon>
        <taxon>Microvirga</taxon>
    </lineage>
</organism>
<name>A0A0H1RFF1_9HYPH</name>
<evidence type="ECO:0000313" key="1">
    <source>
        <dbReference type="EMBL" id="KLK93799.1"/>
    </source>
</evidence>
<reference evidence="1 2" key="1">
    <citation type="submission" date="2015-05" db="EMBL/GenBank/DDBJ databases">
        <title>Draft genome sequence of Microvirga vignae strain BR3299, a novel nitrogen fixing bacteria isolated from Brazil semi-aired region.</title>
        <authorList>
            <person name="Zilli J.E."/>
            <person name="Passos S.R."/>
            <person name="Leite J."/>
            <person name="Baldani J.I."/>
            <person name="Xavier G.R."/>
            <person name="Rumjaneck N.G."/>
            <person name="Simoes-Araujo J.L."/>
        </authorList>
    </citation>
    <scope>NUCLEOTIDE SEQUENCE [LARGE SCALE GENOMIC DNA]</scope>
    <source>
        <strain evidence="1 2">BR3299</strain>
    </source>
</reference>
<dbReference type="AlphaFoldDB" id="A0A0H1RFF1"/>
<dbReference type="PATRIC" id="fig|1225564.3.peg.1959"/>
<evidence type="ECO:0000313" key="2">
    <source>
        <dbReference type="Proteomes" id="UP000035489"/>
    </source>
</evidence>
<keyword evidence="2" id="KW-1185">Reference proteome</keyword>
<gene>
    <name evidence="1" type="ORF">AA309_07205</name>
</gene>
<dbReference type="EMBL" id="LCYG01000017">
    <property type="protein sequence ID" value="KLK93799.1"/>
    <property type="molecule type" value="Genomic_DNA"/>
</dbReference>
<accession>A0A0H1RFF1</accession>
<comment type="caution">
    <text evidence="1">The sequence shown here is derived from an EMBL/GenBank/DDBJ whole genome shotgun (WGS) entry which is preliminary data.</text>
</comment>
<sequence>MLIRPFAALQEKTFVTAKVDHHLDGRERIVPTIFSSIKRSAFIIVEMSGAKPNIYFELGYARALGKPIIQMHTKAQCYHSMSLIHQIYSGIVRTRSNVN</sequence>
<dbReference type="Gene3D" id="3.40.50.450">
    <property type="match status" value="1"/>
</dbReference>
<proteinExistence type="predicted"/>
<dbReference type="SUPFAM" id="SSF52309">
    <property type="entry name" value="N-(deoxy)ribosyltransferase-like"/>
    <property type="match status" value="1"/>
</dbReference>
<dbReference type="Proteomes" id="UP000035489">
    <property type="component" value="Unassembled WGS sequence"/>
</dbReference>